<dbReference type="NCBIfam" id="NF006514">
    <property type="entry name" value="PRK08960.1"/>
    <property type="match status" value="1"/>
</dbReference>
<evidence type="ECO:0000256" key="2">
    <source>
        <dbReference type="ARBA" id="ARBA00007441"/>
    </source>
</evidence>
<gene>
    <name evidence="8" type="ORF">ACFOMG_00410</name>
</gene>
<dbReference type="SUPFAM" id="SSF53383">
    <property type="entry name" value="PLP-dependent transferases"/>
    <property type="match status" value="1"/>
</dbReference>
<dbReference type="RefSeq" id="WP_376864122.1">
    <property type="nucleotide sequence ID" value="NZ_JBHRYB010000001.1"/>
</dbReference>
<dbReference type="InterPro" id="IPR015421">
    <property type="entry name" value="PyrdxlP-dep_Trfase_major"/>
</dbReference>
<organism evidence="8 9">
    <name type="scientific">Bacterioplanoides pacificum</name>
    <dbReference type="NCBI Taxonomy" id="1171596"/>
    <lineage>
        <taxon>Bacteria</taxon>
        <taxon>Pseudomonadati</taxon>
        <taxon>Pseudomonadota</taxon>
        <taxon>Gammaproteobacteria</taxon>
        <taxon>Oceanospirillales</taxon>
        <taxon>Oceanospirillaceae</taxon>
        <taxon>Bacterioplanoides</taxon>
    </lineage>
</organism>
<dbReference type="CDD" id="cd00609">
    <property type="entry name" value="AAT_like"/>
    <property type="match status" value="1"/>
</dbReference>
<proteinExistence type="inferred from homology"/>
<dbReference type="Proteomes" id="UP001595722">
    <property type="component" value="Unassembled WGS sequence"/>
</dbReference>
<dbReference type="InterPro" id="IPR004839">
    <property type="entry name" value="Aminotransferase_I/II_large"/>
</dbReference>
<comment type="similarity">
    <text evidence="2 6">Belongs to the class-I pyridoxal-phosphate-dependent aminotransferase family.</text>
</comment>
<evidence type="ECO:0000313" key="8">
    <source>
        <dbReference type="EMBL" id="MFC3678570.1"/>
    </source>
</evidence>
<comment type="caution">
    <text evidence="8">The sequence shown here is derived from an EMBL/GenBank/DDBJ whole genome shotgun (WGS) entry which is preliminary data.</text>
</comment>
<dbReference type="Pfam" id="PF00155">
    <property type="entry name" value="Aminotran_1_2"/>
    <property type="match status" value="1"/>
</dbReference>
<dbReference type="InterPro" id="IPR050596">
    <property type="entry name" value="AspAT/PAT-like"/>
</dbReference>
<dbReference type="InterPro" id="IPR015424">
    <property type="entry name" value="PyrdxlP-dep_Trfase"/>
</dbReference>
<sequence>MTDTTKRGQEIQPFQVMAILAEAQALEAAGRDIIHLEVGEPDFATAAPMVDAAVAAMRAGQTKYTPSLGLPQLREKIAGYYQQRFGVSISASRIVLTPGASGALLLLSAARLEVNDRMLLADPGYPCNRHFARTFEAHGQLVACGPHSKYQLTPDHLEQHWQASTKVALVASPANPTGTVLSSDELSALAAKVRQKRAQFGQGELWVDEIYQGLNYGAPAQTVLSVADDAVVLNSFSKFFGMTGWRLGWCVVPESWVPTLDTLAQNFFLAPPTPAQFAALAAFDDEAMVIYEQRRQELQQRRDYLLDALPQLGFEIPVVPEGAFYIYADASRFTDNSLAFCAEALQATGVAFTPGVDFGEYQANTHVRFAFTTALPRLKQAVERLADWLETRAL</sequence>
<comment type="cofactor">
    <cofactor evidence="1 6">
        <name>pyridoxal 5'-phosphate</name>
        <dbReference type="ChEBI" id="CHEBI:597326"/>
    </cofactor>
</comment>
<evidence type="ECO:0000256" key="5">
    <source>
        <dbReference type="ARBA" id="ARBA00022898"/>
    </source>
</evidence>
<keyword evidence="9" id="KW-1185">Reference proteome</keyword>
<evidence type="ECO:0000256" key="6">
    <source>
        <dbReference type="RuleBase" id="RU000481"/>
    </source>
</evidence>
<keyword evidence="5" id="KW-0663">Pyridoxal phosphate</keyword>
<protein>
    <recommendedName>
        <fullName evidence="6">Aminotransferase</fullName>
        <ecNumber evidence="6">2.6.1.-</ecNumber>
    </recommendedName>
</protein>
<keyword evidence="3 6" id="KW-0032">Aminotransferase</keyword>
<keyword evidence="4 6" id="KW-0808">Transferase</keyword>
<dbReference type="EC" id="2.6.1.-" evidence="6"/>
<feature type="domain" description="Aminotransferase class I/classII large" evidence="7">
    <location>
        <begin position="32"/>
        <end position="385"/>
    </location>
</feature>
<name>A0ABV7VLZ5_9GAMM</name>
<evidence type="ECO:0000256" key="4">
    <source>
        <dbReference type="ARBA" id="ARBA00022679"/>
    </source>
</evidence>
<evidence type="ECO:0000256" key="1">
    <source>
        <dbReference type="ARBA" id="ARBA00001933"/>
    </source>
</evidence>
<reference evidence="9" key="1">
    <citation type="journal article" date="2019" name="Int. J. Syst. Evol. Microbiol.">
        <title>The Global Catalogue of Microorganisms (GCM) 10K type strain sequencing project: providing services to taxonomists for standard genome sequencing and annotation.</title>
        <authorList>
            <consortium name="The Broad Institute Genomics Platform"/>
            <consortium name="The Broad Institute Genome Sequencing Center for Infectious Disease"/>
            <person name="Wu L."/>
            <person name="Ma J."/>
        </authorList>
    </citation>
    <scope>NUCLEOTIDE SEQUENCE [LARGE SCALE GENOMIC DNA]</scope>
    <source>
        <strain evidence="9">KCTC 42424</strain>
    </source>
</reference>
<dbReference type="EMBL" id="JBHRYB010000001">
    <property type="protein sequence ID" value="MFC3678570.1"/>
    <property type="molecule type" value="Genomic_DNA"/>
</dbReference>
<dbReference type="InterPro" id="IPR004838">
    <property type="entry name" value="NHTrfase_class1_PyrdxlP-BS"/>
</dbReference>
<evidence type="ECO:0000259" key="7">
    <source>
        <dbReference type="Pfam" id="PF00155"/>
    </source>
</evidence>
<evidence type="ECO:0000256" key="3">
    <source>
        <dbReference type="ARBA" id="ARBA00022576"/>
    </source>
</evidence>
<accession>A0ABV7VLZ5</accession>
<dbReference type="Gene3D" id="3.40.640.10">
    <property type="entry name" value="Type I PLP-dependent aspartate aminotransferase-like (Major domain)"/>
    <property type="match status" value="1"/>
</dbReference>
<evidence type="ECO:0000313" key="9">
    <source>
        <dbReference type="Proteomes" id="UP001595722"/>
    </source>
</evidence>
<dbReference type="PANTHER" id="PTHR46383:SF2">
    <property type="entry name" value="AMINOTRANSFERASE"/>
    <property type="match status" value="1"/>
</dbReference>
<dbReference type="PANTHER" id="PTHR46383">
    <property type="entry name" value="ASPARTATE AMINOTRANSFERASE"/>
    <property type="match status" value="1"/>
</dbReference>
<dbReference type="PROSITE" id="PS00105">
    <property type="entry name" value="AA_TRANSFER_CLASS_1"/>
    <property type="match status" value="1"/>
</dbReference>
<dbReference type="GO" id="GO:0008483">
    <property type="term" value="F:transaminase activity"/>
    <property type="evidence" value="ECO:0007669"/>
    <property type="project" value="UniProtKB-KW"/>
</dbReference>